<name>A0A0R2CQH4_9LACO</name>
<keyword evidence="1" id="KW-0472">Membrane</keyword>
<keyword evidence="1" id="KW-1133">Transmembrane helix</keyword>
<dbReference type="EMBL" id="AYZR01000008">
    <property type="protein sequence ID" value="KRM93514.1"/>
    <property type="molecule type" value="Genomic_DNA"/>
</dbReference>
<evidence type="ECO:0000256" key="1">
    <source>
        <dbReference type="SAM" id="Phobius"/>
    </source>
</evidence>
<accession>A0A0R2CQH4</accession>
<sequence>MGSKYLSNNLKGGLIMKLLETKHVTVEARKTTTKEKIEATIVILLVAGVIYWKVFH</sequence>
<evidence type="ECO:0000313" key="2">
    <source>
        <dbReference type="EMBL" id="KRM93514.1"/>
    </source>
</evidence>
<reference evidence="2 3" key="1">
    <citation type="journal article" date="2015" name="Genome Announc.">
        <title>Expanding the biotechnology potential of lactobacilli through comparative genomics of 213 strains and associated genera.</title>
        <authorList>
            <person name="Sun Z."/>
            <person name="Harris H.M."/>
            <person name="McCann A."/>
            <person name="Guo C."/>
            <person name="Argimon S."/>
            <person name="Zhang W."/>
            <person name="Yang X."/>
            <person name="Jeffery I.B."/>
            <person name="Cooney J.C."/>
            <person name="Kagawa T.F."/>
            <person name="Liu W."/>
            <person name="Song Y."/>
            <person name="Salvetti E."/>
            <person name="Wrobel A."/>
            <person name="Rasinkangas P."/>
            <person name="Parkhill J."/>
            <person name="Rea M.C."/>
            <person name="O'Sullivan O."/>
            <person name="Ritari J."/>
            <person name="Douillard F.P."/>
            <person name="Paul Ross R."/>
            <person name="Yang R."/>
            <person name="Briner A.E."/>
            <person name="Felis G.E."/>
            <person name="de Vos W.M."/>
            <person name="Barrangou R."/>
            <person name="Klaenhammer T.R."/>
            <person name="Caufield P.W."/>
            <person name="Cui Y."/>
            <person name="Zhang H."/>
            <person name="O'Toole P.W."/>
        </authorList>
    </citation>
    <scope>NUCLEOTIDE SEQUENCE [LARGE SCALE GENOMIC DNA]</scope>
    <source>
        <strain evidence="2 3">DSM 24302</strain>
    </source>
</reference>
<dbReference type="PATRIC" id="fig|1423802.4.peg.228"/>
<gene>
    <name evidence="2" type="ORF">FC56_GL000226</name>
</gene>
<keyword evidence="3" id="KW-1185">Reference proteome</keyword>
<dbReference type="Proteomes" id="UP000051256">
    <property type="component" value="Unassembled WGS sequence"/>
</dbReference>
<keyword evidence="1" id="KW-0812">Transmembrane</keyword>
<evidence type="ECO:0000313" key="3">
    <source>
        <dbReference type="Proteomes" id="UP000051256"/>
    </source>
</evidence>
<organism evidence="2 3">
    <name type="scientific">Lentilactobacillus senioris DSM 24302 = JCM 17472</name>
    <dbReference type="NCBI Taxonomy" id="1423802"/>
    <lineage>
        <taxon>Bacteria</taxon>
        <taxon>Bacillati</taxon>
        <taxon>Bacillota</taxon>
        <taxon>Bacilli</taxon>
        <taxon>Lactobacillales</taxon>
        <taxon>Lactobacillaceae</taxon>
        <taxon>Lentilactobacillus</taxon>
    </lineage>
</organism>
<comment type="caution">
    <text evidence="2">The sequence shown here is derived from an EMBL/GenBank/DDBJ whole genome shotgun (WGS) entry which is preliminary data.</text>
</comment>
<proteinExistence type="predicted"/>
<feature type="transmembrane region" description="Helical" evidence="1">
    <location>
        <begin position="37"/>
        <end position="55"/>
    </location>
</feature>
<dbReference type="AlphaFoldDB" id="A0A0R2CQH4"/>
<protein>
    <submittedName>
        <fullName evidence="2">Uncharacterized protein</fullName>
    </submittedName>
</protein>